<name>A0AAN8SSX6_SOLBU</name>
<organism evidence="1 2">
    <name type="scientific">Solanum bulbocastanum</name>
    <name type="common">Wild potato</name>
    <dbReference type="NCBI Taxonomy" id="147425"/>
    <lineage>
        <taxon>Eukaryota</taxon>
        <taxon>Viridiplantae</taxon>
        <taxon>Streptophyta</taxon>
        <taxon>Embryophyta</taxon>
        <taxon>Tracheophyta</taxon>
        <taxon>Spermatophyta</taxon>
        <taxon>Magnoliopsida</taxon>
        <taxon>eudicotyledons</taxon>
        <taxon>Gunneridae</taxon>
        <taxon>Pentapetalae</taxon>
        <taxon>asterids</taxon>
        <taxon>lamiids</taxon>
        <taxon>Solanales</taxon>
        <taxon>Solanaceae</taxon>
        <taxon>Solanoideae</taxon>
        <taxon>Solaneae</taxon>
        <taxon>Solanum</taxon>
    </lineage>
</organism>
<dbReference type="Proteomes" id="UP001371456">
    <property type="component" value="Unassembled WGS sequence"/>
</dbReference>
<comment type="caution">
    <text evidence="1">The sequence shown here is derived from an EMBL/GenBank/DDBJ whole genome shotgun (WGS) entry which is preliminary data.</text>
</comment>
<dbReference type="EMBL" id="JBANQN010000012">
    <property type="protein sequence ID" value="KAK6773719.1"/>
    <property type="molecule type" value="Genomic_DNA"/>
</dbReference>
<protein>
    <submittedName>
        <fullName evidence="1">Uncharacterized protein</fullName>
    </submittedName>
</protein>
<evidence type="ECO:0000313" key="2">
    <source>
        <dbReference type="Proteomes" id="UP001371456"/>
    </source>
</evidence>
<reference evidence="1 2" key="1">
    <citation type="submission" date="2024-02" db="EMBL/GenBank/DDBJ databases">
        <title>de novo genome assembly of Solanum bulbocastanum strain 11H21.</title>
        <authorList>
            <person name="Hosaka A.J."/>
        </authorList>
    </citation>
    <scope>NUCLEOTIDE SEQUENCE [LARGE SCALE GENOMIC DNA]</scope>
    <source>
        <tissue evidence="1">Young leaves</tissue>
    </source>
</reference>
<keyword evidence="2" id="KW-1185">Reference proteome</keyword>
<gene>
    <name evidence="1" type="ORF">RDI58_028957</name>
</gene>
<evidence type="ECO:0000313" key="1">
    <source>
        <dbReference type="EMBL" id="KAK6773719.1"/>
    </source>
</evidence>
<accession>A0AAN8SSX6</accession>
<dbReference type="AlphaFoldDB" id="A0AAN8SSX6"/>
<sequence length="102" mass="11650">MVEEMDLFISDTELRWISSSLAYLWSRGGVWSFIGCSSLELIDVELKHLKHKRKSKGRGFWVAVRCWSCSGVEVVSGGDLVLLLLTVCWKTEGFWGLAEEFF</sequence>
<proteinExistence type="predicted"/>